<name>A0A1X7D164_TRICW</name>
<feature type="chain" id="PRO_5012078233" evidence="1">
    <location>
        <begin position="30"/>
        <end position="190"/>
    </location>
</feature>
<accession>A0A1X7D164</accession>
<dbReference type="EMBL" id="FXAH01000002">
    <property type="protein sequence ID" value="SMF06771.1"/>
    <property type="molecule type" value="Genomic_DNA"/>
</dbReference>
<dbReference type="GO" id="GO:0042597">
    <property type="term" value="C:periplasmic space"/>
    <property type="evidence" value="ECO:0007669"/>
    <property type="project" value="InterPro"/>
</dbReference>
<dbReference type="STRING" id="28094.SAMN06295900_102247"/>
<keyword evidence="3" id="KW-1185">Reference proteome</keyword>
<dbReference type="GeneID" id="95552430"/>
<evidence type="ECO:0000313" key="3">
    <source>
        <dbReference type="Proteomes" id="UP000192911"/>
    </source>
</evidence>
<reference evidence="3" key="1">
    <citation type="submission" date="2017-04" db="EMBL/GenBank/DDBJ databases">
        <authorList>
            <person name="Varghese N."/>
            <person name="Submissions S."/>
        </authorList>
    </citation>
    <scope>NUCLEOTIDE SEQUENCE [LARGE SCALE GENOMIC DNA]</scope>
    <source>
        <strain evidence="3">Ballard 720</strain>
    </source>
</reference>
<sequence>MRIAKMPSTAAVAVVFALAGAVQSGAAAAAPASQAAGVAPCPGGYGPGPGMMGGAGWYGMGPSMMGGGRGMMRGRGYGTGMMMGAPGWAGALQLSDDQRAKVNRIADETRKAHWTLMGEMMDRQAKLRDLYEAPKRDDAAIDAAFKDIAAVRQKMFDTSADARKRMDAVLTDKQREQLRSYERDADAFGW</sequence>
<dbReference type="Proteomes" id="UP000192911">
    <property type="component" value="Unassembled WGS sequence"/>
</dbReference>
<dbReference type="Pfam" id="PF07813">
    <property type="entry name" value="LTXXQ"/>
    <property type="match status" value="1"/>
</dbReference>
<feature type="signal peptide" evidence="1">
    <location>
        <begin position="1"/>
        <end position="29"/>
    </location>
</feature>
<dbReference type="Gene3D" id="1.20.120.1490">
    <property type="match status" value="1"/>
</dbReference>
<dbReference type="InterPro" id="IPR012899">
    <property type="entry name" value="LTXXQ"/>
</dbReference>
<evidence type="ECO:0000313" key="2">
    <source>
        <dbReference type="EMBL" id="SMF06771.1"/>
    </source>
</evidence>
<keyword evidence="1" id="KW-0732">Signal</keyword>
<gene>
    <name evidence="2" type="ORF">SAMN06295900_102247</name>
</gene>
<dbReference type="AlphaFoldDB" id="A0A1X7D164"/>
<protein>
    <submittedName>
        <fullName evidence="2">Protein refolding chaperone Spy/CpxP family</fullName>
    </submittedName>
</protein>
<organism evidence="2 3">
    <name type="scientific">Trinickia caryophylli</name>
    <name type="common">Paraburkholderia caryophylli</name>
    <dbReference type="NCBI Taxonomy" id="28094"/>
    <lineage>
        <taxon>Bacteria</taxon>
        <taxon>Pseudomonadati</taxon>
        <taxon>Pseudomonadota</taxon>
        <taxon>Betaproteobacteria</taxon>
        <taxon>Burkholderiales</taxon>
        <taxon>Burkholderiaceae</taxon>
        <taxon>Trinickia</taxon>
    </lineage>
</organism>
<evidence type="ECO:0000256" key="1">
    <source>
        <dbReference type="SAM" id="SignalP"/>
    </source>
</evidence>
<dbReference type="RefSeq" id="WP_085224939.1">
    <property type="nucleotide sequence ID" value="NZ_BSQD01000002.1"/>
</dbReference>
<proteinExistence type="predicted"/>